<dbReference type="EMBL" id="VUOA01000029">
    <property type="protein sequence ID" value="KAA2236060.1"/>
    <property type="molecule type" value="Genomic_DNA"/>
</dbReference>
<organism evidence="1 2">
    <name type="scientific">Salinarimonas soli</name>
    <dbReference type="NCBI Taxonomy" id="1638099"/>
    <lineage>
        <taxon>Bacteria</taxon>
        <taxon>Pseudomonadati</taxon>
        <taxon>Pseudomonadota</taxon>
        <taxon>Alphaproteobacteria</taxon>
        <taxon>Hyphomicrobiales</taxon>
        <taxon>Salinarimonadaceae</taxon>
        <taxon>Salinarimonas</taxon>
    </lineage>
</organism>
<sequence>MRVTAGVSVPLRLSAWRGRSGQRYVVGVHALAEADLSDVTEAVLIAVCREGDGTARVVDVAAAGALPRERLASSWMSAVRACGATEMHVHRLARDEAERSAVIADLQDDI</sequence>
<dbReference type="OrthoDB" id="7870314at2"/>
<accession>A0A5B2VC75</accession>
<evidence type="ECO:0000313" key="2">
    <source>
        <dbReference type="Proteomes" id="UP000323142"/>
    </source>
</evidence>
<dbReference type="AlphaFoldDB" id="A0A5B2VC75"/>
<proteinExistence type="predicted"/>
<name>A0A5B2VC75_9HYPH</name>
<dbReference type="Proteomes" id="UP000323142">
    <property type="component" value="Unassembled WGS sequence"/>
</dbReference>
<protein>
    <submittedName>
        <fullName evidence="1">Uncharacterized protein</fullName>
    </submittedName>
</protein>
<gene>
    <name evidence="1" type="ORF">F0L46_16715</name>
</gene>
<evidence type="ECO:0000313" key="1">
    <source>
        <dbReference type="EMBL" id="KAA2236060.1"/>
    </source>
</evidence>
<reference evidence="1 2" key="2">
    <citation type="submission" date="2019-09" db="EMBL/GenBank/DDBJ databases">
        <authorList>
            <person name="Jin C."/>
        </authorList>
    </citation>
    <scope>NUCLEOTIDE SEQUENCE [LARGE SCALE GENOMIC DNA]</scope>
    <source>
        <strain evidence="1 2">BN140002</strain>
    </source>
</reference>
<comment type="caution">
    <text evidence="1">The sequence shown here is derived from an EMBL/GenBank/DDBJ whole genome shotgun (WGS) entry which is preliminary data.</text>
</comment>
<reference evidence="1 2" key="1">
    <citation type="submission" date="2019-09" db="EMBL/GenBank/DDBJ databases">
        <title>Salinarimonas rosea gen. nov., sp. nov., a new member of the a-2 subgroup of the Proteobacteria.</title>
        <authorList>
            <person name="Liu J."/>
        </authorList>
    </citation>
    <scope>NUCLEOTIDE SEQUENCE [LARGE SCALE GENOMIC DNA]</scope>
    <source>
        <strain evidence="1 2">BN140002</strain>
    </source>
</reference>
<keyword evidence="2" id="KW-1185">Reference proteome</keyword>